<proteinExistence type="predicted"/>
<keyword evidence="3" id="KW-1185">Reference proteome</keyword>
<sequence>MYYFEFLGRNSYLSVDQKILPKTSPPSSSFSDAPPTGSTRFFGPTASQSAFGSTASPSMFGNTTPESMFGNTTSQSSTLFGATASQPTFVVSRYEVGIGICPLAPSTSRRESQQRAGRLCRGLDIKSVEDIAPTAESGHRHYREVSAVGCSEVVGLDEAFDERIFVGVDELGLLSICGLLDDMINLQAEWHGCHDRNQRWPVLIE</sequence>
<dbReference type="EMBL" id="RBNI01013007">
    <property type="protein sequence ID" value="RUP39170.1"/>
    <property type="molecule type" value="Genomic_DNA"/>
</dbReference>
<feature type="region of interest" description="Disordered" evidence="1">
    <location>
        <begin position="23"/>
        <end position="73"/>
    </location>
</feature>
<reference evidence="2 3" key="1">
    <citation type="journal article" date="2018" name="New Phytol.">
        <title>Phylogenomics of Endogonaceae and evolution of mycorrhizas within Mucoromycota.</title>
        <authorList>
            <person name="Chang Y."/>
            <person name="Desiro A."/>
            <person name="Na H."/>
            <person name="Sandor L."/>
            <person name="Lipzen A."/>
            <person name="Clum A."/>
            <person name="Barry K."/>
            <person name="Grigoriev I.V."/>
            <person name="Martin F.M."/>
            <person name="Stajich J.E."/>
            <person name="Smith M.E."/>
            <person name="Bonito G."/>
            <person name="Spatafora J.W."/>
        </authorList>
    </citation>
    <scope>NUCLEOTIDE SEQUENCE [LARGE SCALE GENOMIC DNA]</scope>
    <source>
        <strain evidence="2 3">GMNB39</strain>
    </source>
</reference>
<protein>
    <submittedName>
        <fullName evidence="2">Uncharacterized protein</fullName>
    </submittedName>
</protein>
<organism evidence="2 3">
    <name type="scientific">Jimgerdemannia flammicorona</name>
    <dbReference type="NCBI Taxonomy" id="994334"/>
    <lineage>
        <taxon>Eukaryota</taxon>
        <taxon>Fungi</taxon>
        <taxon>Fungi incertae sedis</taxon>
        <taxon>Mucoromycota</taxon>
        <taxon>Mucoromycotina</taxon>
        <taxon>Endogonomycetes</taxon>
        <taxon>Endogonales</taxon>
        <taxon>Endogonaceae</taxon>
        <taxon>Jimgerdemannia</taxon>
    </lineage>
</organism>
<evidence type="ECO:0000256" key="1">
    <source>
        <dbReference type="SAM" id="MobiDB-lite"/>
    </source>
</evidence>
<evidence type="ECO:0000313" key="3">
    <source>
        <dbReference type="Proteomes" id="UP000268093"/>
    </source>
</evidence>
<gene>
    <name evidence="2" type="ORF">BC936DRAFT_138374</name>
</gene>
<feature type="compositionally biased region" description="Low complexity" evidence="1">
    <location>
        <begin position="23"/>
        <end position="35"/>
    </location>
</feature>
<comment type="caution">
    <text evidence="2">The sequence shown here is derived from an EMBL/GenBank/DDBJ whole genome shotgun (WGS) entry which is preliminary data.</text>
</comment>
<evidence type="ECO:0000313" key="2">
    <source>
        <dbReference type="EMBL" id="RUP39170.1"/>
    </source>
</evidence>
<dbReference type="AlphaFoldDB" id="A0A433CKQ2"/>
<name>A0A433CKQ2_9FUNG</name>
<accession>A0A433CKQ2</accession>
<dbReference type="Proteomes" id="UP000268093">
    <property type="component" value="Unassembled WGS sequence"/>
</dbReference>
<feature type="compositionally biased region" description="Polar residues" evidence="1">
    <location>
        <begin position="45"/>
        <end position="73"/>
    </location>
</feature>